<reference evidence="2 3" key="1">
    <citation type="submission" date="2019-02" db="EMBL/GenBank/DDBJ databases">
        <title>Genome sequencing of the rare red list fungi Hericium alpestre (H. flagellum).</title>
        <authorList>
            <person name="Buettner E."/>
            <person name="Kellner H."/>
        </authorList>
    </citation>
    <scope>NUCLEOTIDE SEQUENCE [LARGE SCALE GENOMIC DNA]</scope>
    <source>
        <strain evidence="2 3">DSM 108284</strain>
    </source>
</reference>
<feature type="region of interest" description="Disordered" evidence="1">
    <location>
        <begin position="309"/>
        <end position="338"/>
    </location>
</feature>
<dbReference type="OrthoDB" id="3263651at2759"/>
<gene>
    <name evidence="2" type="ORF">EWM64_g5806</name>
</gene>
<evidence type="ECO:0000256" key="1">
    <source>
        <dbReference type="SAM" id="MobiDB-lite"/>
    </source>
</evidence>
<dbReference type="AlphaFoldDB" id="A0A4Y9ZWE0"/>
<evidence type="ECO:0008006" key="4">
    <source>
        <dbReference type="Google" id="ProtNLM"/>
    </source>
</evidence>
<organism evidence="2 3">
    <name type="scientific">Hericium alpestre</name>
    <dbReference type="NCBI Taxonomy" id="135208"/>
    <lineage>
        <taxon>Eukaryota</taxon>
        <taxon>Fungi</taxon>
        <taxon>Dikarya</taxon>
        <taxon>Basidiomycota</taxon>
        <taxon>Agaricomycotina</taxon>
        <taxon>Agaricomycetes</taxon>
        <taxon>Russulales</taxon>
        <taxon>Hericiaceae</taxon>
        <taxon>Hericium</taxon>
    </lineage>
</organism>
<feature type="compositionally biased region" description="Acidic residues" evidence="1">
    <location>
        <begin position="309"/>
        <end position="329"/>
    </location>
</feature>
<evidence type="ECO:0000313" key="3">
    <source>
        <dbReference type="Proteomes" id="UP000298061"/>
    </source>
</evidence>
<dbReference type="EMBL" id="SFCI01000728">
    <property type="protein sequence ID" value="TFY78211.1"/>
    <property type="molecule type" value="Genomic_DNA"/>
</dbReference>
<evidence type="ECO:0000313" key="2">
    <source>
        <dbReference type="EMBL" id="TFY78211.1"/>
    </source>
</evidence>
<comment type="caution">
    <text evidence="2">The sequence shown here is derived from an EMBL/GenBank/DDBJ whole genome shotgun (WGS) entry which is preliminary data.</text>
</comment>
<protein>
    <recommendedName>
        <fullName evidence="4">HNH nuclease domain-containing protein</fullName>
    </recommendedName>
</protein>
<name>A0A4Y9ZWE0_9AGAM</name>
<keyword evidence="3" id="KW-1185">Reference proteome</keyword>
<accession>A0A4Y9ZWE0</accession>
<dbReference type="Proteomes" id="UP000298061">
    <property type="component" value="Unassembled WGS sequence"/>
</dbReference>
<sequence length="389" mass="45084">MPEQLIPRGEHQFSAKSSKLKRDTFIFQPCGLYVKVIAGFNQEVTQASTRTVCRWLHSLMPALFRRSPDRYGFHLRRISLKKCEIPFRYAYSSKDEVIPENDSILGPGDYGWCWNFSDANDELKYSNPMFPFAIGNLRQISFIELAKFTTLTKEQQRPYEMETLLKEEVEMRNACFLTHRSREDTDLTPAWIIPPLWVFQVTSDGEHEPYHTAENTVLVEKDIKFHWDNNEFAVDVEDHYRIVRFRKLPAEIDALIPQHLTLEPDPAKDKFLRQHFTWCLEVNIMGGDNRETWSDETIMKLIQQVGLLSEDESGDDSDDDDEEEEDSDDDGVKKVKATPSAGARDMAVGARAGTFQDAERGFIVQYYLICDKCEYIADDPCFVGYSHRM</sequence>
<proteinExistence type="predicted"/>